<dbReference type="Pfam" id="PF08766">
    <property type="entry name" value="DEK_C"/>
    <property type="match status" value="1"/>
</dbReference>
<dbReference type="AlphaFoldDB" id="A0A8S0TG59"/>
<proteinExistence type="predicted"/>
<dbReference type="PROSITE" id="PS51998">
    <property type="entry name" value="DEK_C"/>
    <property type="match status" value="1"/>
</dbReference>
<dbReference type="GO" id="GO:0003677">
    <property type="term" value="F:DNA binding"/>
    <property type="evidence" value="ECO:0007669"/>
    <property type="project" value="UniProtKB-KW"/>
</dbReference>
<keyword evidence="2" id="KW-0156">Chromatin regulator</keyword>
<evidence type="ECO:0000313" key="9">
    <source>
        <dbReference type="EMBL" id="CAA3004434.1"/>
    </source>
</evidence>
<feature type="compositionally biased region" description="Basic and acidic residues" evidence="7">
    <location>
        <begin position="72"/>
        <end position="93"/>
    </location>
</feature>
<dbReference type="GO" id="GO:2000779">
    <property type="term" value="P:regulation of double-strand break repair"/>
    <property type="evidence" value="ECO:0007669"/>
    <property type="project" value="TreeGrafter"/>
</dbReference>
<evidence type="ECO:0000259" key="8">
    <source>
        <dbReference type="PROSITE" id="PS51998"/>
    </source>
</evidence>
<evidence type="ECO:0000256" key="4">
    <source>
        <dbReference type="ARBA" id="ARBA00023125"/>
    </source>
</evidence>
<evidence type="ECO:0000256" key="5">
    <source>
        <dbReference type="ARBA" id="ARBA00023163"/>
    </source>
</evidence>
<gene>
    <name evidence="9" type="ORF">OLEA9_A006473</name>
</gene>
<keyword evidence="9" id="KW-0436">Ligase</keyword>
<dbReference type="SUPFAM" id="SSF109715">
    <property type="entry name" value="DEK C-terminal domain"/>
    <property type="match status" value="1"/>
</dbReference>
<dbReference type="EMBL" id="CACTIH010006217">
    <property type="protein sequence ID" value="CAA3004434.1"/>
    <property type="molecule type" value="Genomic_DNA"/>
</dbReference>
<feature type="compositionally biased region" description="Basic and acidic residues" evidence="7">
    <location>
        <begin position="1"/>
        <end position="41"/>
    </location>
</feature>
<keyword evidence="3" id="KW-0805">Transcription regulation</keyword>
<dbReference type="PANTHER" id="PTHR13468:SF22">
    <property type="entry name" value="DEK DOMAIN-CONTAINING CHROMATIN-ASSOCIATED PROTEIN 3"/>
    <property type="match status" value="1"/>
</dbReference>
<dbReference type="FunFam" id="1.10.10.60:FF:000220">
    <property type="entry name" value="DEK domain-containing chromatin associated protein"/>
    <property type="match status" value="1"/>
</dbReference>
<dbReference type="GO" id="GO:0016874">
    <property type="term" value="F:ligase activity"/>
    <property type="evidence" value="ECO:0007669"/>
    <property type="project" value="UniProtKB-KW"/>
</dbReference>
<feature type="domain" description="DEK-C" evidence="8">
    <location>
        <begin position="110"/>
        <end position="165"/>
    </location>
</feature>
<feature type="compositionally biased region" description="Basic and acidic residues" evidence="7">
    <location>
        <begin position="103"/>
        <end position="117"/>
    </location>
</feature>
<dbReference type="PANTHER" id="PTHR13468">
    <property type="entry name" value="DEK PROTEIN"/>
    <property type="match status" value="1"/>
</dbReference>
<dbReference type="GO" id="GO:0006325">
    <property type="term" value="P:chromatin organization"/>
    <property type="evidence" value="ECO:0007669"/>
    <property type="project" value="UniProtKB-KW"/>
</dbReference>
<comment type="caution">
    <text evidence="9">The sequence shown here is derived from an EMBL/GenBank/DDBJ whole genome shotgun (WGS) entry which is preliminary data.</text>
</comment>
<dbReference type="Gramene" id="OE9A006473T1">
    <property type="protein sequence ID" value="OE9A006473C1"/>
    <property type="gene ID" value="OE9A006473"/>
</dbReference>
<dbReference type="GO" id="GO:0005730">
    <property type="term" value="C:nucleolus"/>
    <property type="evidence" value="ECO:0007669"/>
    <property type="project" value="UniProtKB-SubCell"/>
</dbReference>
<sequence>MHEEEHVDGAIEKSEEQISERAESQEKESKSEDESVKDRGKQSPPPKKAPAKSPSHSKYNNDASAKKSSGKKKAEALEEKSTTLKKSASKESTGKQVVKGKGKPKEDKLKPTDNELRSATREILKEVDFNMATFTDILKQLAKRFSTDLTHRKSSIKLMIQEELTKLADESDDDEEEGDAKKDGKQPAGRSMVAR</sequence>
<name>A0A8S0TG59_OLEEU</name>
<keyword evidence="6" id="KW-0539">Nucleus</keyword>
<evidence type="ECO:0000256" key="3">
    <source>
        <dbReference type="ARBA" id="ARBA00023015"/>
    </source>
</evidence>
<evidence type="ECO:0000256" key="7">
    <source>
        <dbReference type="SAM" id="MobiDB-lite"/>
    </source>
</evidence>
<reference evidence="9 10" key="1">
    <citation type="submission" date="2019-12" db="EMBL/GenBank/DDBJ databases">
        <authorList>
            <person name="Alioto T."/>
            <person name="Alioto T."/>
            <person name="Gomez Garrido J."/>
        </authorList>
    </citation>
    <scope>NUCLEOTIDE SEQUENCE [LARGE SCALE GENOMIC DNA]</scope>
</reference>
<feature type="region of interest" description="Disordered" evidence="7">
    <location>
        <begin position="1"/>
        <end position="117"/>
    </location>
</feature>
<keyword evidence="10" id="KW-1185">Reference proteome</keyword>
<dbReference type="InterPro" id="IPR044198">
    <property type="entry name" value="DEK"/>
</dbReference>
<feature type="region of interest" description="Disordered" evidence="7">
    <location>
        <begin position="167"/>
        <end position="195"/>
    </location>
</feature>
<comment type="subcellular location">
    <subcellularLocation>
        <location evidence="1">Nucleus</location>
        <location evidence="1">Nucleolus</location>
    </subcellularLocation>
</comment>
<keyword evidence="4" id="KW-0238">DNA-binding</keyword>
<protein>
    <submittedName>
        <fullName evidence="9">DNA ligase 1-like isoform X1</fullName>
    </submittedName>
</protein>
<evidence type="ECO:0000256" key="6">
    <source>
        <dbReference type="ARBA" id="ARBA00023242"/>
    </source>
</evidence>
<dbReference type="GO" id="GO:0042393">
    <property type="term" value="F:histone binding"/>
    <property type="evidence" value="ECO:0007669"/>
    <property type="project" value="TreeGrafter"/>
</dbReference>
<keyword evidence="5" id="KW-0804">Transcription</keyword>
<evidence type="ECO:0000313" key="10">
    <source>
        <dbReference type="Proteomes" id="UP000594638"/>
    </source>
</evidence>
<evidence type="ECO:0000256" key="2">
    <source>
        <dbReference type="ARBA" id="ARBA00022853"/>
    </source>
</evidence>
<dbReference type="OrthoDB" id="370884at2759"/>
<dbReference type="Proteomes" id="UP000594638">
    <property type="component" value="Unassembled WGS sequence"/>
</dbReference>
<dbReference type="InterPro" id="IPR014876">
    <property type="entry name" value="DEK_C"/>
</dbReference>
<organism evidence="9 10">
    <name type="scientific">Olea europaea subsp. europaea</name>
    <dbReference type="NCBI Taxonomy" id="158383"/>
    <lineage>
        <taxon>Eukaryota</taxon>
        <taxon>Viridiplantae</taxon>
        <taxon>Streptophyta</taxon>
        <taxon>Embryophyta</taxon>
        <taxon>Tracheophyta</taxon>
        <taxon>Spermatophyta</taxon>
        <taxon>Magnoliopsida</taxon>
        <taxon>eudicotyledons</taxon>
        <taxon>Gunneridae</taxon>
        <taxon>Pentapetalae</taxon>
        <taxon>asterids</taxon>
        <taxon>lamiids</taxon>
        <taxon>Lamiales</taxon>
        <taxon>Oleaceae</taxon>
        <taxon>Oleeae</taxon>
        <taxon>Olea</taxon>
    </lineage>
</organism>
<dbReference type="Gene3D" id="1.10.10.60">
    <property type="entry name" value="Homeodomain-like"/>
    <property type="match status" value="1"/>
</dbReference>
<accession>A0A8S0TG59</accession>
<evidence type="ECO:0000256" key="1">
    <source>
        <dbReference type="ARBA" id="ARBA00004604"/>
    </source>
</evidence>